<dbReference type="PANTHER" id="PTHR34216">
    <property type="match status" value="1"/>
</dbReference>
<keyword evidence="2" id="KW-0732">Signal</keyword>
<protein>
    <submittedName>
        <fullName evidence="4">Polysaccharide deacetylase</fullName>
    </submittedName>
</protein>
<dbReference type="PROSITE" id="PS51677">
    <property type="entry name" value="NODB"/>
    <property type="match status" value="1"/>
</dbReference>
<dbReference type="Proteomes" id="UP000269669">
    <property type="component" value="Unassembled WGS sequence"/>
</dbReference>
<dbReference type="SUPFAM" id="SSF88713">
    <property type="entry name" value="Glycoside hydrolase/deacetylase"/>
    <property type="match status" value="1"/>
</dbReference>
<gene>
    <name evidence="4" type="ORF">EDE15_3092</name>
</gene>
<dbReference type="AlphaFoldDB" id="A0A3R9NV95"/>
<keyword evidence="5" id="KW-1185">Reference proteome</keyword>
<dbReference type="InterPro" id="IPR011330">
    <property type="entry name" value="Glyco_hydro/deAcase_b/a-brl"/>
</dbReference>
<dbReference type="Pfam" id="PF01522">
    <property type="entry name" value="Polysacc_deac_1"/>
    <property type="match status" value="1"/>
</dbReference>
<evidence type="ECO:0000313" key="4">
    <source>
        <dbReference type="EMBL" id="RSL17557.1"/>
    </source>
</evidence>
<sequence>MQHPLRKLYLLYHELRPNSSKYSYALEARVFEQHMDLFVQVREATDSGLYPEITFDDGHISNSEFALPILQSRGLKAHFFITVGWTGKRAGYMDWPELRALHQGGQLIGAHGWTHTLLTHCSVKDLQTELGNARLTLEDKLGTSITTMSLPGGRYNRRVITACQEAGYTEIYTSIPRAETAPLGPMIGRLNIRGNMNLEFIAKVLRPDSNVLSSLERQYQIKATAKTLLGDRLYEKLWALLNRKEHDTDGGWATAE</sequence>
<dbReference type="GO" id="GO:0005576">
    <property type="term" value="C:extracellular region"/>
    <property type="evidence" value="ECO:0007669"/>
    <property type="project" value="UniProtKB-SubCell"/>
</dbReference>
<dbReference type="InterPro" id="IPR051398">
    <property type="entry name" value="Polysacch_Deacetylase"/>
</dbReference>
<dbReference type="InterPro" id="IPR002509">
    <property type="entry name" value="NODB_dom"/>
</dbReference>
<feature type="domain" description="NodB homology" evidence="3">
    <location>
        <begin position="49"/>
        <end position="256"/>
    </location>
</feature>
<name>A0A3R9NV95_9BACT</name>
<comment type="subcellular location">
    <subcellularLocation>
        <location evidence="1">Secreted</location>
    </subcellularLocation>
</comment>
<evidence type="ECO:0000256" key="1">
    <source>
        <dbReference type="ARBA" id="ARBA00004613"/>
    </source>
</evidence>
<evidence type="ECO:0000259" key="3">
    <source>
        <dbReference type="PROSITE" id="PS51677"/>
    </source>
</evidence>
<reference evidence="4 5" key="1">
    <citation type="submission" date="2018-12" db="EMBL/GenBank/DDBJ databases">
        <title>Sequencing of bacterial isolates from soil warming experiment in Harvard Forest, Massachusetts, USA.</title>
        <authorList>
            <person name="Deangelis K."/>
        </authorList>
    </citation>
    <scope>NUCLEOTIDE SEQUENCE [LARGE SCALE GENOMIC DNA]</scope>
    <source>
        <strain evidence="4 5">EB153</strain>
    </source>
</reference>
<dbReference type="GO" id="GO:0005975">
    <property type="term" value="P:carbohydrate metabolic process"/>
    <property type="evidence" value="ECO:0007669"/>
    <property type="project" value="InterPro"/>
</dbReference>
<accession>A0A3R9NV95</accession>
<dbReference type="CDD" id="cd10918">
    <property type="entry name" value="CE4_NodB_like_5s_6s"/>
    <property type="match status" value="1"/>
</dbReference>
<organism evidence="4 5">
    <name type="scientific">Edaphobacter aggregans</name>
    <dbReference type="NCBI Taxonomy" id="570835"/>
    <lineage>
        <taxon>Bacteria</taxon>
        <taxon>Pseudomonadati</taxon>
        <taxon>Acidobacteriota</taxon>
        <taxon>Terriglobia</taxon>
        <taxon>Terriglobales</taxon>
        <taxon>Acidobacteriaceae</taxon>
        <taxon>Edaphobacter</taxon>
    </lineage>
</organism>
<evidence type="ECO:0000256" key="2">
    <source>
        <dbReference type="ARBA" id="ARBA00022729"/>
    </source>
</evidence>
<dbReference type="EMBL" id="RSDW01000001">
    <property type="protein sequence ID" value="RSL17557.1"/>
    <property type="molecule type" value="Genomic_DNA"/>
</dbReference>
<comment type="caution">
    <text evidence="4">The sequence shown here is derived from an EMBL/GenBank/DDBJ whole genome shotgun (WGS) entry which is preliminary data.</text>
</comment>
<proteinExistence type="predicted"/>
<evidence type="ECO:0000313" key="5">
    <source>
        <dbReference type="Proteomes" id="UP000269669"/>
    </source>
</evidence>
<dbReference type="GO" id="GO:0016810">
    <property type="term" value="F:hydrolase activity, acting on carbon-nitrogen (but not peptide) bonds"/>
    <property type="evidence" value="ECO:0007669"/>
    <property type="project" value="InterPro"/>
</dbReference>
<dbReference type="PANTHER" id="PTHR34216:SF3">
    <property type="entry name" value="POLY-BETA-1,6-N-ACETYL-D-GLUCOSAMINE N-DEACETYLASE"/>
    <property type="match status" value="1"/>
</dbReference>
<dbReference type="Gene3D" id="3.20.20.370">
    <property type="entry name" value="Glycoside hydrolase/deacetylase"/>
    <property type="match status" value="1"/>
</dbReference>